<name>A0A9P4IGC6_9PEZI</name>
<reference evidence="2" key="1">
    <citation type="journal article" date="2020" name="Stud. Mycol.">
        <title>101 Dothideomycetes genomes: a test case for predicting lifestyles and emergence of pathogens.</title>
        <authorList>
            <person name="Haridas S."/>
            <person name="Albert R."/>
            <person name="Binder M."/>
            <person name="Bloem J."/>
            <person name="Labutti K."/>
            <person name="Salamov A."/>
            <person name="Andreopoulos B."/>
            <person name="Baker S."/>
            <person name="Barry K."/>
            <person name="Bills G."/>
            <person name="Bluhm B."/>
            <person name="Cannon C."/>
            <person name="Castanera R."/>
            <person name="Culley D."/>
            <person name="Daum C."/>
            <person name="Ezra D."/>
            <person name="Gonzalez J."/>
            <person name="Henrissat B."/>
            <person name="Kuo A."/>
            <person name="Liang C."/>
            <person name="Lipzen A."/>
            <person name="Lutzoni F."/>
            <person name="Magnuson J."/>
            <person name="Mondo S."/>
            <person name="Nolan M."/>
            <person name="Ohm R."/>
            <person name="Pangilinan J."/>
            <person name="Park H.-J."/>
            <person name="Ramirez L."/>
            <person name="Alfaro M."/>
            <person name="Sun H."/>
            <person name="Tritt A."/>
            <person name="Yoshinaga Y."/>
            <person name="Zwiers L.-H."/>
            <person name="Turgeon B."/>
            <person name="Goodwin S."/>
            <person name="Spatafora J."/>
            <person name="Crous P."/>
            <person name="Grigoriev I."/>
        </authorList>
    </citation>
    <scope>NUCLEOTIDE SEQUENCE</scope>
    <source>
        <strain evidence="2">CBS 133067</strain>
    </source>
</reference>
<protein>
    <recommendedName>
        <fullName evidence="4">F-box domain-containing protein</fullName>
    </recommendedName>
</protein>
<comment type="caution">
    <text evidence="2">The sequence shown here is derived from an EMBL/GenBank/DDBJ whole genome shotgun (WGS) entry which is preliminary data.</text>
</comment>
<feature type="region of interest" description="Disordered" evidence="1">
    <location>
        <begin position="488"/>
        <end position="528"/>
    </location>
</feature>
<feature type="compositionally biased region" description="Acidic residues" evidence="1">
    <location>
        <begin position="584"/>
        <end position="593"/>
    </location>
</feature>
<dbReference type="Proteomes" id="UP000799772">
    <property type="component" value="Unassembled WGS sequence"/>
</dbReference>
<dbReference type="AlphaFoldDB" id="A0A9P4IGC6"/>
<sequence>MPDPAVLPAELFDIVVDFIVESKEDQRPLCLFSLVSHHWHAIHTPRLYSKFTHDGDTHSFMSLWKFLRTMLENERLAQYVRALDIQYWGLHLNSSDNDGNLMEEDIAAVHDAFRMAGMQKLAPDIEEAILQNDRRPLMALLLTVLPNVVSLHAHIPEKDPYLAEVLRLSVDHEESKPQPKALQNLESAQLMSEWHVRHSTIRQPRDNYLLELQHVWPIFRLPSLREVSVFNFDPRDASVYFDHYARTSSITHMTLVIDIDVSISARDAHVLLTLPRALISLSIYINDCYLFPERQTMQLSNEELWLGVESHRDSIEHFDFYRGCGVRPPAHRKGNGHFGSLSMFTRLNRLCVQPETLLGGCTDDDPLAPFRLKDTLPSTLKSLTFYGDQGLLRNEHLGDEICEILDVSSSIPLASIFLEDVSATNAYFIHPKVLPYRQVRQACRERRIIYRRVKGRDEWTGHQKAKRKTLLKGGSALPCAKKAFSTRGERRDKFEREGELKRAAEQRRRREAYLSRETEDSEGLESELFDSDDLSLDAFDSSELDTDLYDTDSEFSDRIEALDADLEETELEAVEPATSGSDVSDTDEDNVSP</sequence>
<evidence type="ECO:0000313" key="3">
    <source>
        <dbReference type="Proteomes" id="UP000799772"/>
    </source>
</evidence>
<organism evidence="2 3">
    <name type="scientific">Rhizodiscina lignyota</name>
    <dbReference type="NCBI Taxonomy" id="1504668"/>
    <lineage>
        <taxon>Eukaryota</taxon>
        <taxon>Fungi</taxon>
        <taxon>Dikarya</taxon>
        <taxon>Ascomycota</taxon>
        <taxon>Pezizomycotina</taxon>
        <taxon>Dothideomycetes</taxon>
        <taxon>Pleosporomycetidae</taxon>
        <taxon>Aulographales</taxon>
        <taxon>Rhizodiscinaceae</taxon>
        <taxon>Rhizodiscina</taxon>
    </lineage>
</organism>
<feature type="region of interest" description="Disordered" evidence="1">
    <location>
        <begin position="559"/>
        <end position="593"/>
    </location>
</feature>
<dbReference type="EMBL" id="ML978126">
    <property type="protein sequence ID" value="KAF2098798.1"/>
    <property type="molecule type" value="Genomic_DNA"/>
</dbReference>
<dbReference type="OrthoDB" id="3934872at2759"/>
<gene>
    <name evidence="2" type="ORF">NA57DRAFT_76036</name>
</gene>
<feature type="compositionally biased region" description="Acidic residues" evidence="1">
    <location>
        <begin position="562"/>
        <end position="573"/>
    </location>
</feature>
<evidence type="ECO:0000256" key="1">
    <source>
        <dbReference type="SAM" id="MobiDB-lite"/>
    </source>
</evidence>
<keyword evidence="3" id="KW-1185">Reference proteome</keyword>
<feature type="compositionally biased region" description="Basic and acidic residues" evidence="1">
    <location>
        <begin position="488"/>
        <end position="518"/>
    </location>
</feature>
<evidence type="ECO:0008006" key="4">
    <source>
        <dbReference type="Google" id="ProtNLM"/>
    </source>
</evidence>
<accession>A0A9P4IGC6</accession>
<evidence type="ECO:0000313" key="2">
    <source>
        <dbReference type="EMBL" id="KAF2098798.1"/>
    </source>
</evidence>
<proteinExistence type="predicted"/>
<feature type="compositionally biased region" description="Acidic residues" evidence="1">
    <location>
        <begin position="519"/>
        <end position="528"/>
    </location>
</feature>